<reference evidence="1 2" key="1">
    <citation type="submission" date="2019-01" db="EMBL/GenBank/DDBJ databases">
        <title>Genome sequences of Streptomyces and Rhizobium isolates collected from root and soil.</title>
        <authorList>
            <person name="Chhettri S."/>
            <person name="Sevigny J.L."/>
            <person name="Sen A."/>
            <person name="Ennis N."/>
            <person name="Tisa L."/>
        </authorList>
    </citation>
    <scope>NUCLEOTIDE SEQUENCE [LARGE SCALE GENOMIC DNA]</scope>
    <source>
        <strain evidence="1 2">San01</strain>
    </source>
</reference>
<evidence type="ECO:0000313" key="1">
    <source>
        <dbReference type="EMBL" id="RVU22456.1"/>
    </source>
</evidence>
<proteinExistence type="predicted"/>
<sequence length="295" mass="30218">MLHGRAARLRGASGDGGVTCYAGVVSAAVAPLLHGPHRSARVVAVTRYAVHLATGERELPALAVVTRDAIRLPNAFVLPFSSVERPLDTLRGQPAGLGAGGIAIGAVRFEPGASWTPPRVQDVPSRPDPARVRQAAALLDIRAHPLPPPLVARLAGLRHALHTDDASEVRRAARALVGLGPGLTPSGDDILCGALLASRAWGGPLGALSDAVADAARRTPLLSAALLRHAVRGECVAQAREFLRALGGDGPLDAALDDLLAVGHHSGGDLARGVLAVGQDRAPGTTRGSSGRPCR</sequence>
<name>A0A437PJK3_9ACTN</name>
<dbReference type="EMBL" id="RZYA01000011">
    <property type="protein sequence ID" value="RVU22456.1"/>
    <property type="molecule type" value="Genomic_DNA"/>
</dbReference>
<dbReference type="InterPro" id="IPR021530">
    <property type="entry name" value="AllH-like"/>
</dbReference>
<evidence type="ECO:0000313" key="2">
    <source>
        <dbReference type="Proteomes" id="UP000283128"/>
    </source>
</evidence>
<accession>A0A437PJK3</accession>
<protein>
    <submittedName>
        <fullName evidence="1">DUF2877 domain-containing protein</fullName>
    </submittedName>
</protein>
<comment type="caution">
    <text evidence="1">The sequence shown here is derived from an EMBL/GenBank/DDBJ whole genome shotgun (WGS) entry which is preliminary data.</text>
</comment>
<dbReference type="AlphaFoldDB" id="A0A437PJK3"/>
<gene>
    <name evidence="1" type="ORF">EOT10_23505</name>
</gene>
<dbReference type="Pfam" id="PF11392">
    <property type="entry name" value="AllH"/>
    <property type="match status" value="1"/>
</dbReference>
<keyword evidence="2" id="KW-1185">Reference proteome</keyword>
<organism evidence="1 2">
    <name type="scientific">Streptomyces antnestii</name>
    <dbReference type="NCBI Taxonomy" id="2494256"/>
    <lineage>
        <taxon>Bacteria</taxon>
        <taxon>Bacillati</taxon>
        <taxon>Actinomycetota</taxon>
        <taxon>Actinomycetes</taxon>
        <taxon>Kitasatosporales</taxon>
        <taxon>Streptomycetaceae</taxon>
        <taxon>Streptomyces</taxon>
    </lineage>
</organism>
<dbReference type="Proteomes" id="UP000283128">
    <property type="component" value="Unassembled WGS sequence"/>
</dbReference>
<dbReference type="OrthoDB" id="4933449at2"/>